<dbReference type="SMART" id="SM00327">
    <property type="entry name" value="VWA"/>
    <property type="match status" value="1"/>
</dbReference>
<dbReference type="Gene3D" id="3.40.50.410">
    <property type="entry name" value="von Willebrand factor, type A domain"/>
    <property type="match status" value="1"/>
</dbReference>
<evidence type="ECO:0000256" key="1">
    <source>
        <dbReference type="SAM" id="Phobius"/>
    </source>
</evidence>
<dbReference type="SUPFAM" id="SSF53300">
    <property type="entry name" value="vWA-like"/>
    <property type="match status" value="1"/>
</dbReference>
<dbReference type="InterPro" id="IPR002035">
    <property type="entry name" value="VWF_A"/>
</dbReference>
<dbReference type="InterPro" id="IPR013694">
    <property type="entry name" value="VIT"/>
</dbReference>
<dbReference type="PROSITE" id="PS51468">
    <property type="entry name" value="VIT"/>
    <property type="match status" value="1"/>
</dbReference>
<organism evidence="4 5">
    <name type="scientific">Pseudomonas neustonica</name>
    <dbReference type="NCBI Taxonomy" id="2487346"/>
    <lineage>
        <taxon>Bacteria</taxon>
        <taxon>Pseudomonadati</taxon>
        <taxon>Pseudomonadota</taxon>
        <taxon>Gammaproteobacteria</taxon>
        <taxon>Pseudomonadales</taxon>
        <taxon>Pseudomonadaceae</taxon>
        <taxon>Pseudomonas</taxon>
    </lineage>
</organism>
<evidence type="ECO:0000313" key="4">
    <source>
        <dbReference type="EMBL" id="ROZ87477.1"/>
    </source>
</evidence>
<comment type="caution">
    <text evidence="4">The sequence shown here is derived from an EMBL/GenBank/DDBJ whole genome shotgun (WGS) entry which is preliminary data.</text>
</comment>
<evidence type="ECO:0000259" key="3">
    <source>
        <dbReference type="PROSITE" id="PS51468"/>
    </source>
</evidence>
<feature type="transmembrane region" description="Helical" evidence="1">
    <location>
        <begin position="652"/>
        <end position="671"/>
    </location>
</feature>
<protein>
    <submittedName>
        <fullName evidence="4">Marine proteobacterial sortase target protein</fullName>
    </submittedName>
</protein>
<dbReference type="InterPro" id="IPR022440">
    <property type="entry name" value="CHP03788"/>
</dbReference>
<keyword evidence="5" id="KW-1185">Reference proteome</keyword>
<name>A0ABX9XNQ4_9PSED</name>
<gene>
    <name evidence="4" type="ORF">EF096_04310</name>
</gene>
<dbReference type="Pfam" id="PF08487">
    <property type="entry name" value="VIT"/>
    <property type="match status" value="1"/>
</dbReference>
<feature type="domain" description="VWFA" evidence="2">
    <location>
        <begin position="326"/>
        <end position="496"/>
    </location>
</feature>
<sequence length="677" mass="75431">MLTKKLSILALVNQPGRLSMKRMIGWLLIISSLFGQQTLANAADPDQPQTGLLLMRNGAESEWQAALLLNTDIDVQINGPVAEVRIRQRFTNPGEHFSEGEYVLPMSENAAVHAMTLDIGERHIVGEIHEKAEAKAIYERAKANGQQTGLTEQRRPNLFSTSVANIAAGETISVTLQYTELLIPDANQFSLRLPLTMTPRYTAAQPLEFGEAPAPAVEGRIVQQQWTDAPSHQARLNIYLDGGMELQQIHSPSHPLTANYDGRGYQVELANNTVIMERDFILEWQLPTNAGNQASIFTETVNGEQYAMLMLSPAAREAISQRQPREVILIIDTSGSMQGSRMRQARESLLYAIQRLEPEDRFNVLEFNSDYSELFQEPRQASKANRDTATEWVAQLEASGGTEMLPVVANALGQQGEQGYLRQLIFITDGSVSNEQEVLTLIDLRLDTSRLFTVGIGAAPNNYLLRKAADIGRGQFTSVNDGQGVSAAMNQLFSKLEAPVLTNLRIAMDEGVSAEIWPEKLPDLYADQPLVVAMKLNRLPRSIILYGNQPEPWQQELDVPQAQQHKGVSTLWARSKIESLMDRITQGEPEPIIREAVLEVALRHQLLSRYTSFVAVDKTPVRQAQEPLNSQQIPNLNPIDHQAYPQTSLGLLQIWLLAAMLLMAGLAMLYWQRPRHA</sequence>
<feature type="domain" description="VIT" evidence="3">
    <location>
        <begin position="52"/>
        <end position="180"/>
    </location>
</feature>
<keyword evidence="1" id="KW-0472">Membrane</keyword>
<dbReference type="InterPro" id="IPR036465">
    <property type="entry name" value="vWFA_dom_sf"/>
</dbReference>
<keyword evidence="1" id="KW-1133">Transmembrane helix</keyword>
<dbReference type="PANTHER" id="PTHR45737">
    <property type="entry name" value="VON WILLEBRAND FACTOR A DOMAIN-CONTAINING PROTEIN 5A"/>
    <property type="match status" value="1"/>
</dbReference>
<dbReference type="PROSITE" id="PS50234">
    <property type="entry name" value="VWFA"/>
    <property type="match status" value="1"/>
</dbReference>
<proteinExistence type="predicted"/>
<dbReference type="NCBIfam" id="TIGR03788">
    <property type="entry name" value="marine_srt_targ"/>
    <property type="match status" value="1"/>
</dbReference>
<keyword evidence="1" id="KW-0812">Transmembrane</keyword>
<dbReference type="EMBL" id="RKKU01000003">
    <property type="protein sequence ID" value="ROZ87477.1"/>
    <property type="molecule type" value="Genomic_DNA"/>
</dbReference>
<dbReference type="SMART" id="SM00609">
    <property type="entry name" value="VIT"/>
    <property type="match status" value="1"/>
</dbReference>
<evidence type="ECO:0000313" key="5">
    <source>
        <dbReference type="Proteomes" id="UP000275199"/>
    </source>
</evidence>
<dbReference type="Proteomes" id="UP000275199">
    <property type="component" value="Unassembled WGS sequence"/>
</dbReference>
<reference evidence="4 5" key="1">
    <citation type="submission" date="2018-11" db="EMBL/GenBank/DDBJ databases">
        <authorList>
            <person name="Jang G.I."/>
            <person name="Hwang C.Y."/>
        </authorList>
    </citation>
    <scope>NUCLEOTIDE SEQUENCE [LARGE SCALE GENOMIC DNA]</scope>
    <source>
        <strain evidence="4 5">SSM26</strain>
    </source>
</reference>
<dbReference type="PANTHER" id="PTHR45737:SF6">
    <property type="entry name" value="VON WILLEBRAND FACTOR A DOMAIN-CONTAINING PROTEIN 5A"/>
    <property type="match status" value="1"/>
</dbReference>
<evidence type="ECO:0000259" key="2">
    <source>
        <dbReference type="PROSITE" id="PS50234"/>
    </source>
</evidence>
<dbReference type="Pfam" id="PF13768">
    <property type="entry name" value="VWA_3"/>
    <property type="match status" value="1"/>
</dbReference>
<accession>A0ABX9XNQ4</accession>